<reference evidence="1 2" key="1">
    <citation type="submission" date="2008-07" db="EMBL/GenBank/DDBJ databases">
        <authorList>
            <person name="Tandeau de Marsac N."/>
            <person name="Ferriera S."/>
            <person name="Johnson J."/>
            <person name="Kravitz S."/>
            <person name="Beeson K."/>
            <person name="Sutton G."/>
            <person name="Rogers Y.-H."/>
            <person name="Friedman R."/>
            <person name="Frazier M."/>
            <person name="Venter J.C."/>
        </authorList>
    </citation>
    <scope>NUCLEOTIDE SEQUENCE [LARGE SCALE GENOMIC DNA]</scope>
    <source>
        <strain evidence="1 2">PCC 7420</strain>
    </source>
</reference>
<dbReference type="HOGENOM" id="CLU_1238478_0_0_3"/>
<proteinExistence type="predicted"/>
<dbReference type="EMBL" id="DS989864">
    <property type="protein sequence ID" value="EDX72515.1"/>
    <property type="molecule type" value="Genomic_DNA"/>
</dbReference>
<accession>B4VZX1</accession>
<gene>
    <name evidence="1" type="ORF">MC7420_3587</name>
</gene>
<dbReference type="AlphaFoldDB" id="B4VZX1"/>
<evidence type="ECO:0000313" key="1">
    <source>
        <dbReference type="EMBL" id="EDX72515.1"/>
    </source>
</evidence>
<dbReference type="Gene3D" id="3.60.15.10">
    <property type="entry name" value="Ribonuclease Z/Hydroxyacylglutathione hydrolase-like"/>
    <property type="match status" value="1"/>
</dbReference>
<dbReference type="InterPro" id="IPR036866">
    <property type="entry name" value="RibonucZ/Hydroxyglut_hydro"/>
</dbReference>
<name>B4VZX1_9CYAN</name>
<dbReference type="Proteomes" id="UP000003835">
    <property type="component" value="Unassembled WGS sequence"/>
</dbReference>
<evidence type="ECO:0000313" key="2">
    <source>
        <dbReference type="Proteomes" id="UP000003835"/>
    </source>
</evidence>
<dbReference type="PANTHER" id="PTHR30619">
    <property type="entry name" value="DNA INTERNALIZATION/COMPETENCE PROTEIN COMEC/REC2"/>
    <property type="match status" value="1"/>
</dbReference>
<dbReference type="SUPFAM" id="SSF56281">
    <property type="entry name" value="Metallo-hydrolase/oxidoreductase"/>
    <property type="match status" value="1"/>
</dbReference>
<dbReference type="OrthoDB" id="9761531at2"/>
<dbReference type="eggNOG" id="COG2333">
    <property type="taxonomic scope" value="Bacteria"/>
</dbReference>
<sequence>MKNPSKYQKLAATAIINAGITIKEVYFNIPDKTICDREIPWGCNYQEVLTYRKMLKERQVEVKSAQAGQAFDLGHDTVLKILYAFNGIQTPVGTTDINDMSLIMRLEHGQHKHLFTGDLNRAIGSYLADHPQEIAADVLKMPHHGTEGVAPNQFFEQVGAKYALVPSPSGLWCSDRSSRIRTWFKEHKTPVFVNGFSGHVRVEDYGDQIKILAEKGYNPDGCT</sequence>
<protein>
    <recommendedName>
        <fullName evidence="3">Metallo-beta-lactamase domain-containing protein</fullName>
    </recommendedName>
</protein>
<keyword evidence="2" id="KW-1185">Reference proteome</keyword>
<organism evidence="1 2">
    <name type="scientific">Coleofasciculus chthonoplastes PCC 7420</name>
    <dbReference type="NCBI Taxonomy" id="118168"/>
    <lineage>
        <taxon>Bacteria</taxon>
        <taxon>Bacillati</taxon>
        <taxon>Cyanobacteriota</taxon>
        <taxon>Cyanophyceae</taxon>
        <taxon>Coleofasciculales</taxon>
        <taxon>Coleofasciculaceae</taxon>
        <taxon>Coleofasciculus</taxon>
    </lineage>
</organism>
<dbReference type="InterPro" id="IPR052159">
    <property type="entry name" value="Competence_DNA_uptake"/>
</dbReference>
<dbReference type="STRING" id="118168.MC7420_3587"/>
<evidence type="ECO:0008006" key="3">
    <source>
        <dbReference type="Google" id="ProtNLM"/>
    </source>
</evidence>
<dbReference type="RefSeq" id="WP_006104513.1">
    <property type="nucleotide sequence ID" value="NZ_DS989864.1"/>
</dbReference>
<dbReference type="PANTHER" id="PTHR30619:SF1">
    <property type="entry name" value="RECOMBINATION PROTEIN 2"/>
    <property type="match status" value="1"/>
</dbReference>